<dbReference type="EMBL" id="JBHSOW010000137">
    <property type="protein sequence ID" value="MFC5653842.1"/>
    <property type="molecule type" value="Genomic_DNA"/>
</dbReference>
<comment type="caution">
    <text evidence="2">The sequence shown here is derived from an EMBL/GenBank/DDBJ whole genome shotgun (WGS) entry which is preliminary data.</text>
</comment>
<dbReference type="Gene3D" id="1.20.120.450">
    <property type="entry name" value="dinb family like domain"/>
    <property type="match status" value="1"/>
</dbReference>
<dbReference type="SUPFAM" id="SSF109854">
    <property type="entry name" value="DinB/YfiT-like putative metalloenzymes"/>
    <property type="match status" value="1"/>
</dbReference>
<dbReference type="Pfam" id="PF12867">
    <property type="entry name" value="DinB_2"/>
    <property type="match status" value="1"/>
</dbReference>
<dbReference type="InterPro" id="IPR034660">
    <property type="entry name" value="DinB/YfiT-like"/>
</dbReference>
<name>A0ABW0W6W5_9BACL</name>
<evidence type="ECO:0000313" key="2">
    <source>
        <dbReference type="EMBL" id="MFC5653842.1"/>
    </source>
</evidence>
<sequence length="164" mass="18187">MSLIPVDIEAYLHTEAQLRQAIEGLTEEQLKWKAAPESWSVTEVLGHLADHNIVVSFRIREILSGSSARLPAFSQDSWVAGQYSNTGSASDILDAFRALLAYNSLLFRRLSVEDWKKTGVNFKGETVALAAIIPAFVIHVQRHLAQIQRIRSGESASRNSSRAI</sequence>
<dbReference type="InterPro" id="IPR024775">
    <property type="entry name" value="DinB-like"/>
</dbReference>
<dbReference type="RefSeq" id="WP_379192808.1">
    <property type="nucleotide sequence ID" value="NZ_JBHSOW010000137.1"/>
</dbReference>
<protein>
    <submittedName>
        <fullName evidence="2">DinB family protein</fullName>
    </submittedName>
</protein>
<accession>A0ABW0W6W5</accession>
<proteinExistence type="predicted"/>
<keyword evidence="3" id="KW-1185">Reference proteome</keyword>
<evidence type="ECO:0000313" key="3">
    <source>
        <dbReference type="Proteomes" id="UP001596047"/>
    </source>
</evidence>
<feature type="domain" description="DinB-like" evidence="1">
    <location>
        <begin position="13"/>
        <end position="147"/>
    </location>
</feature>
<reference evidence="3" key="1">
    <citation type="journal article" date="2019" name="Int. J. Syst. Evol. Microbiol.">
        <title>The Global Catalogue of Microorganisms (GCM) 10K type strain sequencing project: providing services to taxonomists for standard genome sequencing and annotation.</title>
        <authorList>
            <consortium name="The Broad Institute Genomics Platform"/>
            <consortium name="The Broad Institute Genome Sequencing Center for Infectious Disease"/>
            <person name="Wu L."/>
            <person name="Ma J."/>
        </authorList>
    </citation>
    <scope>NUCLEOTIDE SEQUENCE [LARGE SCALE GENOMIC DNA]</scope>
    <source>
        <strain evidence="3">CGMCC 1.3240</strain>
    </source>
</reference>
<organism evidence="2 3">
    <name type="scientific">Paenibacillus solisilvae</name>
    <dbReference type="NCBI Taxonomy" id="2486751"/>
    <lineage>
        <taxon>Bacteria</taxon>
        <taxon>Bacillati</taxon>
        <taxon>Bacillota</taxon>
        <taxon>Bacilli</taxon>
        <taxon>Bacillales</taxon>
        <taxon>Paenibacillaceae</taxon>
        <taxon>Paenibacillus</taxon>
    </lineage>
</organism>
<gene>
    <name evidence="2" type="ORF">ACFPYJ_32975</name>
</gene>
<dbReference type="Proteomes" id="UP001596047">
    <property type="component" value="Unassembled WGS sequence"/>
</dbReference>
<evidence type="ECO:0000259" key="1">
    <source>
        <dbReference type="Pfam" id="PF12867"/>
    </source>
</evidence>